<dbReference type="Proteomes" id="UP000812270">
    <property type="component" value="Unassembled WGS sequence"/>
</dbReference>
<keyword evidence="2" id="KW-0732">Signal</keyword>
<comment type="caution">
    <text evidence="3">The sequence shown here is derived from an EMBL/GenBank/DDBJ whole genome shotgun (WGS) entry which is preliminary data.</text>
</comment>
<gene>
    <name evidence="3" type="ORF">KTO63_19095</name>
</gene>
<name>A0A9E2W614_9BACT</name>
<sequence length="126" mass="14746">MKKIICHLLVFSIFMLSTHFVSAQMPTASERATKTTNWMKSNLQLTDDQVSKVQDINLKYANKMDDLKNSTDTKKQKMATMKSDESSKDAELKTVLNDSQYQTWLQKKEEMKKQMKEKMKEKKSQK</sequence>
<feature type="region of interest" description="Disordered" evidence="1">
    <location>
        <begin position="67"/>
        <end position="90"/>
    </location>
</feature>
<feature type="signal peptide" evidence="2">
    <location>
        <begin position="1"/>
        <end position="23"/>
    </location>
</feature>
<organism evidence="3 4">
    <name type="scientific">Pinibacter aurantiacus</name>
    <dbReference type="NCBI Taxonomy" id="2851599"/>
    <lineage>
        <taxon>Bacteria</taxon>
        <taxon>Pseudomonadati</taxon>
        <taxon>Bacteroidota</taxon>
        <taxon>Chitinophagia</taxon>
        <taxon>Chitinophagales</taxon>
        <taxon>Chitinophagaceae</taxon>
        <taxon>Pinibacter</taxon>
    </lineage>
</organism>
<dbReference type="RefSeq" id="WP_217793333.1">
    <property type="nucleotide sequence ID" value="NZ_JAHSPG010000015.1"/>
</dbReference>
<proteinExistence type="predicted"/>
<dbReference type="AlphaFoldDB" id="A0A9E2W614"/>
<evidence type="ECO:0000256" key="1">
    <source>
        <dbReference type="SAM" id="MobiDB-lite"/>
    </source>
</evidence>
<evidence type="ECO:0000313" key="3">
    <source>
        <dbReference type="EMBL" id="MBV4359283.1"/>
    </source>
</evidence>
<accession>A0A9E2W614</accession>
<protein>
    <submittedName>
        <fullName evidence="3">DUF4890 domain-containing protein</fullName>
    </submittedName>
</protein>
<evidence type="ECO:0000256" key="2">
    <source>
        <dbReference type="SAM" id="SignalP"/>
    </source>
</evidence>
<feature type="chain" id="PRO_5038759213" evidence="2">
    <location>
        <begin position="24"/>
        <end position="126"/>
    </location>
</feature>
<keyword evidence="4" id="KW-1185">Reference proteome</keyword>
<evidence type="ECO:0000313" key="4">
    <source>
        <dbReference type="Proteomes" id="UP000812270"/>
    </source>
</evidence>
<reference evidence="3" key="1">
    <citation type="submission" date="2021-06" db="EMBL/GenBank/DDBJ databases">
        <authorList>
            <person name="Huq M.A."/>
        </authorList>
    </citation>
    <scope>NUCLEOTIDE SEQUENCE</scope>
    <source>
        <strain evidence="3">MAH-26</strain>
    </source>
</reference>
<dbReference type="EMBL" id="JAHSPG010000015">
    <property type="protein sequence ID" value="MBV4359283.1"/>
    <property type="molecule type" value="Genomic_DNA"/>
</dbReference>